<sequence length="217" mass="25720">METGTPSYIARERHVLELECLRQGRYFAFFNDDDYQFHVYLVCPDTGVYRFKLVKLHVKMPVNFPEDPPEVRDFDHHAWKIQFPNWKYGEVCHHMLLYLRELLDDNPFKHEPCGQDSPELSRFAQYVTWDALLLRYIANETDRDALGWLREYVRVNGTPMIIELERQRAADPGREYFTNLYHERIPADYLALGEELEETVTRAWNAGGDWNQGGRST</sequence>
<dbReference type="Gene3D" id="3.10.110.10">
    <property type="entry name" value="Ubiquitin Conjugating Enzyme"/>
    <property type="match status" value="1"/>
</dbReference>
<gene>
    <name evidence="1" type="ORF">SLS63_002705</name>
</gene>
<evidence type="ECO:0000313" key="1">
    <source>
        <dbReference type="EMBL" id="KAK7737576.1"/>
    </source>
</evidence>
<dbReference type="SUPFAM" id="SSF54495">
    <property type="entry name" value="UBC-like"/>
    <property type="match status" value="1"/>
</dbReference>
<accession>A0ABR1PIE5</accession>
<proteinExistence type="predicted"/>
<comment type="caution">
    <text evidence="1">The sequence shown here is derived from an EMBL/GenBank/DDBJ whole genome shotgun (WGS) entry which is preliminary data.</text>
</comment>
<keyword evidence="2" id="KW-1185">Reference proteome</keyword>
<dbReference type="Proteomes" id="UP001430848">
    <property type="component" value="Unassembled WGS sequence"/>
</dbReference>
<protein>
    <recommendedName>
        <fullName evidence="3">UBC core domain-containing protein</fullName>
    </recommendedName>
</protein>
<dbReference type="InterPro" id="IPR016135">
    <property type="entry name" value="UBQ-conjugating_enzyme/RWD"/>
</dbReference>
<organism evidence="1 2">
    <name type="scientific">Diaporthe eres</name>
    <name type="common">Phomopsis oblonga</name>
    <dbReference type="NCBI Taxonomy" id="83184"/>
    <lineage>
        <taxon>Eukaryota</taxon>
        <taxon>Fungi</taxon>
        <taxon>Dikarya</taxon>
        <taxon>Ascomycota</taxon>
        <taxon>Pezizomycotina</taxon>
        <taxon>Sordariomycetes</taxon>
        <taxon>Sordariomycetidae</taxon>
        <taxon>Diaporthales</taxon>
        <taxon>Diaporthaceae</taxon>
        <taxon>Diaporthe</taxon>
        <taxon>Diaporthe eres species complex</taxon>
    </lineage>
</organism>
<name>A0ABR1PIE5_DIAER</name>
<dbReference type="CDD" id="cd00195">
    <property type="entry name" value="UBCc_UEV"/>
    <property type="match status" value="1"/>
</dbReference>
<reference evidence="1 2" key="1">
    <citation type="submission" date="2024-02" db="EMBL/GenBank/DDBJ databases">
        <title>De novo assembly and annotation of 12 fungi associated with fruit tree decline syndrome in Ontario, Canada.</title>
        <authorList>
            <person name="Sulman M."/>
            <person name="Ellouze W."/>
            <person name="Ilyukhin E."/>
        </authorList>
    </citation>
    <scope>NUCLEOTIDE SEQUENCE [LARGE SCALE GENOMIC DNA]</scope>
    <source>
        <strain evidence="1 2">M169</strain>
    </source>
</reference>
<evidence type="ECO:0008006" key="3">
    <source>
        <dbReference type="Google" id="ProtNLM"/>
    </source>
</evidence>
<dbReference type="EMBL" id="JAKNSF020000007">
    <property type="protein sequence ID" value="KAK7737576.1"/>
    <property type="molecule type" value="Genomic_DNA"/>
</dbReference>
<evidence type="ECO:0000313" key="2">
    <source>
        <dbReference type="Proteomes" id="UP001430848"/>
    </source>
</evidence>